<dbReference type="EMBL" id="PJQY01003528">
    <property type="protein sequence ID" value="PQM36642.1"/>
    <property type="molecule type" value="Genomic_DNA"/>
</dbReference>
<evidence type="ECO:0000313" key="1">
    <source>
        <dbReference type="EMBL" id="PQM36642.1"/>
    </source>
</evidence>
<proteinExistence type="predicted"/>
<keyword evidence="2" id="KW-1185">Reference proteome</keyword>
<comment type="caution">
    <text evidence="1">The sequence shown here is derived from an EMBL/GenBank/DDBJ whole genome shotgun (WGS) entry which is preliminary data.</text>
</comment>
<name>A0A314UIN8_PRUYE</name>
<organism evidence="1 2">
    <name type="scientific">Prunus yedoensis var. nudiflora</name>
    <dbReference type="NCBI Taxonomy" id="2094558"/>
    <lineage>
        <taxon>Eukaryota</taxon>
        <taxon>Viridiplantae</taxon>
        <taxon>Streptophyta</taxon>
        <taxon>Embryophyta</taxon>
        <taxon>Tracheophyta</taxon>
        <taxon>Spermatophyta</taxon>
        <taxon>Magnoliopsida</taxon>
        <taxon>eudicotyledons</taxon>
        <taxon>Gunneridae</taxon>
        <taxon>Pentapetalae</taxon>
        <taxon>rosids</taxon>
        <taxon>fabids</taxon>
        <taxon>Rosales</taxon>
        <taxon>Rosaceae</taxon>
        <taxon>Amygdaloideae</taxon>
        <taxon>Amygdaleae</taxon>
        <taxon>Prunus</taxon>
    </lineage>
</organism>
<accession>A0A314UIN8</accession>
<dbReference type="Proteomes" id="UP000250321">
    <property type="component" value="Unassembled WGS sequence"/>
</dbReference>
<gene>
    <name evidence="1" type="ORF">Pyn_02987</name>
</gene>
<dbReference type="AlphaFoldDB" id="A0A314UIN8"/>
<evidence type="ECO:0000313" key="2">
    <source>
        <dbReference type="Proteomes" id="UP000250321"/>
    </source>
</evidence>
<reference evidence="1 2" key="1">
    <citation type="submission" date="2018-02" db="EMBL/GenBank/DDBJ databases">
        <title>Draft genome of wild Prunus yedoensis var. nudiflora.</title>
        <authorList>
            <person name="Baek S."/>
            <person name="Kim J.-H."/>
            <person name="Choi K."/>
            <person name="Kim G.-B."/>
            <person name="Cho A."/>
            <person name="Jang H."/>
            <person name="Shin C.-H."/>
            <person name="Yu H.-J."/>
            <person name="Mun J.-H."/>
        </authorList>
    </citation>
    <scope>NUCLEOTIDE SEQUENCE [LARGE SCALE GENOMIC DNA]</scope>
    <source>
        <strain evidence="2">cv. Jeju island</strain>
        <tissue evidence="1">Leaf</tissue>
    </source>
</reference>
<protein>
    <submittedName>
        <fullName evidence="1">Uncharacterized protein</fullName>
    </submittedName>
</protein>
<sequence length="133" mass="15028">MVKVCETCEGQDEEDDGAVTETDLAKVGKHRILDLPERYTSITAPNIRFIGEKVLTSCWIPVARGFRSVLLDFTLQLPAIRNWACLLGMKISLNVPCSEKSLPSIHLLFEGPLNPKFLIYKDHLIKTLRQCIM</sequence>